<dbReference type="EMBL" id="PFAT01000049">
    <property type="protein sequence ID" value="PIR92066.1"/>
    <property type="molecule type" value="Genomic_DNA"/>
</dbReference>
<dbReference type="AlphaFoldDB" id="A0A2H0UYZ5"/>
<dbReference type="Proteomes" id="UP000228510">
    <property type="component" value="Unassembled WGS sequence"/>
</dbReference>
<evidence type="ECO:0000313" key="2">
    <source>
        <dbReference type="Proteomes" id="UP000228510"/>
    </source>
</evidence>
<protein>
    <submittedName>
        <fullName evidence="1">Uncharacterized protein</fullName>
    </submittedName>
</protein>
<sequence>MVNGQINYAKIINKYPWIIKKMQKYIISPDSDGFLCGLLVTNYLGGEIVGFYDGKIALIKNGINAKDCIFLDVDINRANIKSVGHHIVTYNKRLTHTNINYSNCIQPNVSRNFDGKNDFQRKYPFGTIHLLLGIFQEAKLINKLPKDAIWPLLFTDGVWNNLFGYTENCIEWINYLSIDNNNQILNSLFCTSHYSFYEIMLGLNDFLRMRDNFNAAGYFNDNGSYIEGGKNKRTGDKLKISNSSGTPINLIKNSSTFDIHNKEKIRIEEFITSMAKYVDWSYQTEKWHWNNFRLFKFSKGDFSKIPLNNQTYNSLMDKNPLSMAMTSGTNIEFTIETPDKLF</sequence>
<reference evidence="2" key="1">
    <citation type="submission" date="2017-09" db="EMBL/GenBank/DDBJ databases">
        <title>Depth-based differentiation of microbial function through sediment-hosted aquifers and enrichment of novel symbionts in the deep terrestrial subsurface.</title>
        <authorList>
            <person name="Probst A.J."/>
            <person name="Ladd B."/>
            <person name="Jarett J.K."/>
            <person name="Geller-Mcgrath D.E."/>
            <person name="Sieber C.M.K."/>
            <person name="Emerson J.B."/>
            <person name="Anantharaman K."/>
            <person name="Thomas B.C."/>
            <person name="Malmstrom R."/>
            <person name="Stieglmeier M."/>
            <person name="Klingl A."/>
            <person name="Woyke T."/>
            <person name="Ryan C.M."/>
            <person name="Banfield J.F."/>
        </authorList>
    </citation>
    <scope>NUCLEOTIDE SEQUENCE [LARGE SCALE GENOMIC DNA]</scope>
</reference>
<gene>
    <name evidence="1" type="ORF">COU01_03780</name>
</gene>
<evidence type="ECO:0000313" key="1">
    <source>
        <dbReference type="EMBL" id="PIR92066.1"/>
    </source>
</evidence>
<name>A0A2H0UYZ5_9BACT</name>
<proteinExistence type="predicted"/>
<accession>A0A2H0UYZ5</accession>
<organism evidence="1 2">
    <name type="scientific">Candidatus Falkowbacteria bacterium CG10_big_fil_rev_8_21_14_0_10_44_15</name>
    <dbReference type="NCBI Taxonomy" id="1974569"/>
    <lineage>
        <taxon>Bacteria</taxon>
        <taxon>Candidatus Falkowiibacteriota</taxon>
    </lineage>
</organism>
<comment type="caution">
    <text evidence="1">The sequence shown here is derived from an EMBL/GenBank/DDBJ whole genome shotgun (WGS) entry which is preliminary data.</text>
</comment>